<evidence type="ECO:0000256" key="1">
    <source>
        <dbReference type="ARBA" id="ARBA00001974"/>
    </source>
</evidence>
<evidence type="ECO:0000256" key="4">
    <source>
        <dbReference type="ARBA" id="ARBA00022827"/>
    </source>
</evidence>
<dbReference type="InterPro" id="IPR009075">
    <property type="entry name" value="AcylCo_DH/oxidase_C"/>
</dbReference>
<keyword evidence="9" id="KW-1185">Reference proteome</keyword>
<dbReference type="SUPFAM" id="SSF47203">
    <property type="entry name" value="Acyl-CoA dehydrogenase C-terminal domain-like"/>
    <property type="match status" value="1"/>
</dbReference>
<evidence type="ECO:0000256" key="5">
    <source>
        <dbReference type="ARBA" id="ARBA00023002"/>
    </source>
</evidence>
<evidence type="ECO:0000259" key="7">
    <source>
        <dbReference type="Pfam" id="PF00441"/>
    </source>
</evidence>
<comment type="similarity">
    <text evidence="2">Belongs to the acyl-CoA dehydrogenase family.</text>
</comment>
<dbReference type="RefSeq" id="WP_035751880.1">
    <property type="nucleotide sequence ID" value="NZ_KI629796.1"/>
</dbReference>
<dbReference type="Pfam" id="PF00441">
    <property type="entry name" value="Acyl-CoA_dh_1"/>
    <property type="match status" value="1"/>
</dbReference>
<dbReference type="HOGENOM" id="CLU_018204_5_0_11"/>
<dbReference type="SUPFAM" id="SSF56645">
    <property type="entry name" value="Acyl-CoA dehydrogenase NM domain-like"/>
    <property type="match status" value="1"/>
</dbReference>
<feature type="domain" description="Acyl-CoA dehydrogenase/oxidase C-terminal" evidence="7">
    <location>
        <begin position="205"/>
        <end position="314"/>
    </location>
</feature>
<sequence>MSELAAELVAATTSILDRIPVGTETPPTGVDTELWTVLADSGFASLDVPDAAGGEDADLDDALAVMSTVTAAGAVTPFVEHALLAAWLAGTVGRSLEGTTATIAVADDVETRIERGVEGEERLILSGVARDVVHAASADSVVVLVPTSDVPLVAIVDLSGAGVHVEDGTDLLGVSLGDLRFDEAATVFHADSPVDAAEVRQRGALAYSAALAAAAGAVHDLSVRYASERIQFGRPLVKFQAIQQRLAVMAARTTMMETAARVAADATSHDPAGARAAVAAAKVVTSGYADEVAAAGHQIHGAIGFTSEHRLGRSTTALWAWRDRHGTEAEWADVLAGRILDDGGDPWEVITGTEAPQAGETSPESSPRSVR</sequence>
<keyword evidence="5" id="KW-0560">Oxidoreductase</keyword>
<protein>
    <submittedName>
        <fullName evidence="8">Acyl-CoA dehydrogenase</fullName>
    </submittedName>
</protein>
<dbReference type="EMBL" id="AYXO01000034">
    <property type="protein sequence ID" value="ETA05801.1"/>
    <property type="molecule type" value="Genomic_DNA"/>
</dbReference>
<evidence type="ECO:0000256" key="6">
    <source>
        <dbReference type="SAM" id="MobiDB-lite"/>
    </source>
</evidence>
<proteinExistence type="inferred from homology"/>
<feature type="region of interest" description="Disordered" evidence="6">
    <location>
        <begin position="345"/>
        <end position="371"/>
    </location>
</feature>
<evidence type="ECO:0000256" key="3">
    <source>
        <dbReference type="ARBA" id="ARBA00022630"/>
    </source>
</evidence>
<dbReference type="PANTHER" id="PTHR43884:SF20">
    <property type="entry name" value="ACYL-COA DEHYDROGENASE FADE28"/>
    <property type="match status" value="1"/>
</dbReference>
<keyword evidence="3" id="KW-0285">Flavoprotein</keyword>
<comment type="caution">
    <text evidence="8">The sequence shown here is derived from an EMBL/GenBank/DDBJ whole genome shotgun (WGS) entry which is preliminary data.</text>
</comment>
<dbReference type="PANTHER" id="PTHR43884">
    <property type="entry name" value="ACYL-COA DEHYDROGENASE"/>
    <property type="match status" value="1"/>
</dbReference>
<comment type="cofactor">
    <cofactor evidence="1">
        <name>FAD</name>
        <dbReference type="ChEBI" id="CHEBI:57692"/>
    </cofactor>
</comment>
<dbReference type="AlphaFoldDB" id="W9DHD0"/>
<dbReference type="PATRIC" id="fig|1423140.3.peg.3247"/>
<accession>W9DHD0</accession>
<gene>
    <name evidence="8" type="ORF">V525_16205</name>
</gene>
<evidence type="ECO:0000256" key="2">
    <source>
        <dbReference type="ARBA" id="ARBA00009347"/>
    </source>
</evidence>
<dbReference type="Proteomes" id="UP000035035">
    <property type="component" value="Unassembled WGS sequence"/>
</dbReference>
<dbReference type="GO" id="GO:0003995">
    <property type="term" value="F:acyl-CoA dehydrogenase activity"/>
    <property type="evidence" value="ECO:0007669"/>
    <property type="project" value="TreeGrafter"/>
</dbReference>
<dbReference type="Gene3D" id="1.20.140.10">
    <property type="entry name" value="Butyryl-CoA Dehydrogenase, subunit A, domain 3"/>
    <property type="match status" value="1"/>
</dbReference>
<dbReference type="InterPro" id="IPR009100">
    <property type="entry name" value="AcylCoA_DH/oxidase_NM_dom_sf"/>
</dbReference>
<reference evidence="8 9" key="1">
    <citation type="journal article" date="2014" name="Genome Announc.">
        <title>Draft Genome Sequence of Gordonia alkanivorans Strain CGMCC6845, a Halotolerant Hydrocarbon-Degrading Bacterium.</title>
        <authorList>
            <person name="Wang X."/>
            <person name="Jin D."/>
            <person name="Zhou L."/>
            <person name="Wu L."/>
            <person name="An W."/>
            <person name="Zhao L."/>
        </authorList>
    </citation>
    <scope>NUCLEOTIDE SEQUENCE [LARGE SCALE GENOMIC DNA]</scope>
    <source>
        <strain evidence="8 9">CGMCC 6845</strain>
    </source>
</reference>
<keyword evidence="4" id="KW-0274">FAD</keyword>
<name>W9DHD0_9ACTN</name>
<organism evidence="8 9">
    <name type="scientific">Gordonia alkanivorans CGMCC 6845</name>
    <dbReference type="NCBI Taxonomy" id="1423140"/>
    <lineage>
        <taxon>Bacteria</taxon>
        <taxon>Bacillati</taxon>
        <taxon>Actinomycetota</taxon>
        <taxon>Actinomycetes</taxon>
        <taxon>Mycobacteriales</taxon>
        <taxon>Gordoniaceae</taxon>
        <taxon>Gordonia</taxon>
    </lineage>
</organism>
<evidence type="ECO:0000313" key="9">
    <source>
        <dbReference type="Proteomes" id="UP000035035"/>
    </source>
</evidence>
<dbReference type="InterPro" id="IPR036250">
    <property type="entry name" value="AcylCo_DH-like_C"/>
</dbReference>
<dbReference type="Gene3D" id="1.10.540.10">
    <property type="entry name" value="Acyl-CoA dehydrogenase/oxidase, N-terminal domain"/>
    <property type="match status" value="1"/>
</dbReference>
<dbReference type="InterPro" id="IPR037069">
    <property type="entry name" value="AcylCoA_DH/ox_N_sf"/>
</dbReference>
<evidence type="ECO:0000313" key="8">
    <source>
        <dbReference type="EMBL" id="ETA05801.1"/>
    </source>
</evidence>
<dbReference type="GO" id="GO:0050660">
    <property type="term" value="F:flavin adenine dinucleotide binding"/>
    <property type="evidence" value="ECO:0007669"/>
    <property type="project" value="InterPro"/>
</dbReference>
<feature type="compositionally biased region" description="Polar residues" evidence="6">
    <location>
        <begin position="359"/>
        <end position="371"/>
    </location>
</feature>